<dbReference type="KEGG" id="oti:135391681"/>
<dbReference type="InterPro" id="IPR005683">
    <property type="entry name" value="Tom22"/>
</dbReference>
<feature type="transmembrane region" description="Helical" evidence="14">
    <location>
        <begin position="96"/>
        <end position="115"/>
    </location>
</feature>
<dbReference type="EMBL" id="GGLE01006925">
    <property type="protein sequence ID" value="MBY11051.1"/>
    <property type="molecule type" value="Transcribed_RNA"/>
</dbReference>
<evidence type="ECO:0000256" key="8">
    <source>
        <dbReference type="ARBA" id="ARBA00022989"/>
    </source>
</evidence>
<dbReference type="CTD" id="38459"/>
<comment type="subcellular location">
    <subcellularLocation>
        <location evidence="1">Mitochondrion outer membrane</location>
        <topology evidence="1">Single-pass membrane protein</topology>
    </subcellularLocation>
</comment>
<feature type="region of interest" description="Disordered" evidence="13">
    <location>
        <begin position="137"/>
        <end position="163"/>
    </location>
</feature>
<evidence type="ECO:0000256" key="1">
    <source>
        <dbReference type="ARBA" id="ARBA00004572"/>
    </source>
</evidence>
<keyword evidence="4" id="KW-0813">Transport</keyword>
<keyword evidence="11 14" id="KW-0472">Membrane</keyword>
<evidence type="ECO:0000256" key="13">
    <source>
        <dbReference type="SAM" id="MobiDB-lite"/>
    </source>
</evidence>
<keyword evidence="5 14" id="KW-0812">Transmembrane</keyword>
<evidence type="ECO:0000256" key="3">
    <source>
        <dbReference type="ARBA" id="ARBA00016229"/>
    </source>
</evidence>
<dbReference type="GO" id="GO:0005741">
    <property type="term" value="C:mitochondrial outer membrane"/>
    <property type="evidence" value="ECO:0007669"/>
    <property type="project" value="UniProtKB-SubCell"/>
</dbReference>
<dbReference type="RefSeq" id="XP_064478089.1">
    <property type="nucleotide sequence ID" value="XM_064622019.1"/>
</dbReference>
<dbReference type="Pfam" id="PF04281">
    <property type="entry name" value="Tom22"/>
    <property type="match status" value="1"/>
</dbReference>
<evidence type="ECO:0000256" key="14">
    <source>
        <dbReference type="SAM" id="Phobius"/>
    </source>
</evidence>
<dbReference type="GeneID" id="135391681"/>
<dbReference type="PANTHER" id="PTHR12504:SF0">
    <property type="entry name" value="MITOCHONDRIAL IMPORT RECEPTOR SUBUNIT TOM22 HOMOLOG"/>
    <property type="match status" value="1"/>
</dbReference>
<name>A0A2R5LNG9_9ACAR</name>
<reference evidence="15" key="1">
    <citation type="submission" date="2018-03" db="EMBL/GenBank/DDBJ databases">
        <title>The relapsing fever spirochete Borrelia turicatae persists in the highly oxidative environment of its soft-bodied tick vector.</title>
        <authorList>
            <person name="Bourret T.J."/>
            <person name="Boyle W.K."/>
            <person name="Valenzuela J.G."/>
            <person name="Oliveira F."/>
            <person name="Lopez J.E."/>
        </authorList>
    </citation>
    <scope>NUCLEOTIDE SEQUENCE</scope>
    <source>
        <strain evidence="15">Kansas strain/isolate</strain>
        <tissue evidence="15">Salivary glands</tissue>
    </source>
</reference>
<keyword evidence="10" id="KW-0496">Mitochondrion</keyword>
<evidence type="ECO:0000256" key="4">
    <source>
        <dbReference type="ARBA" id="ARBA00022448"/>
    </source>
</evidence>
<comment type="similarity">
    <text evidence="2">Belongs to the Tom22 family.</text>
</comment>
<protein>
    <recommendedName>
        <fullName evidence="3">Mitochondrial import receptor subunit TOM22 homolog</fullName>
    </recommendedName>
</protein>
<dbReference type="GO" id="GO:0006886">
    <property type="term" value="P:intracellular protein transport"/>
    <property type="evidence" value="ECO:0007669"/>
    <property type="project" value="InterPro"/>
</dbReference>
<evidence type="ECO:0000256" key="5">
    <source>
        <dbReference type="ARBA" id="ARBA00022692"/>
    </source>
</evidence>
<keyword evidence="7" id="KW-0653">Protein transport</keyword>
<evidence type="ECO:0000256" key="12">
    <source>
        <dbReference type="ARBA" id="ARBA00023170"/>
    </source>
</evidence>
<dbReference type="AlphaFoldDB" id="A0A2R5LNG9"/>
<evidence type="ECO:0000256" key="10">
    <source>
        <dbReference type="ARBA" id="ARBA00023128"/>
    </source>
</evidence>
<organism evidence="15">
    <name type="scientific">Ornithodoros turicata</name>
    <dbReference type="NCBI Taxonomy" id="34597"/>
    <lineage>
        <taxon>Eukaryota</taxon>
        <taxon>Metazoa</taxon>
        <taxon>Ecdysozoa</taxon>
        <taxon>Arthropoda</taxon>
        <taxon>Chelicerata</taxon>
        <taxon>Arachnida</taxon>
        <taxon>Acari</taxon>
        <taxon>Parasitiformes</taxon>
        <taxon>Ixodida</taxon>
        <taxon>Ixodoidea</taxon>
        <taxon>Argasidae</taxon>
        <taxon>Ornithodorinae</taxon>
        <taxon>Ornithodoros</taxon>
    </lineage>
</organism>
<keyword evidence="6" id="KW-1000">Mitochondrion outer membrane</keyword>
<evidence type="ECO:0000256" key="11">
    <source>
        <dbReference type="ARBA" id="ARBA00023136"/>
    </source>
</evidence>
<dbReference type="CDD" id="cd22884">
    <property type="entry name" value="TOM22"/>
    <property type="match status" value="1"/>
</dbReference>
<keyword evidence="8 14" id="KW-1133">Transmembrane helix</keyword>
<evidence type="ECO:0000256" key="6">
    <source>
        <dbReference type="ARBA" id="ARBA00022787"/>
    </source>
</evidence>
<keyword evidence="9" id="KW-0811">Translocation</keyword>
<dbReference type="PANTHER" id="PTHR12504">
    <property type="entry name" value="MITOCHONDRIAL IMPORT RECEPTOR SUBUNIT TOM22"/>
    <property type="match status" value="1"/>
</dbReference>
<sequence length="163" mass="17638">MPTDEGDSGVEAMSQPESREESPKAQKSSLDVPAPNTGNPFPGDEDDDDSDLDETLAERLWGLTEMFPESLRNGVSSLVFGTFSGTKWMYGFSRSALWILFSSSAILLAPVIFEIERMQMEEMSRQQQRQILLGPSAAMSGGAGGSVPGLNMLSPPAPPQPQR</sequence>
<accession>A0A2R5LNG9</accession>
<proteinExistence type="inferred from homology"/>
<feature type="region of interest" description="Disordered" evidence="13">
    <location>
        <begin position="1"/>
        <end position="51"/>
    </location>
</feature>
<evidence type="ECO:0000313" key="15">
    <source>
        <dbReference type="EMBL" id="MBY11051.1"/>
    </source>
</evidence>
<evidence type="ECO:0000256" key="2">
    <source>
        <dbReference type="ARBA" id="ARBA00009874"/>
    </source>
</evidence>
<evidence type="ECO:0000256" key="9">
    <source>
        <dbReference type="ARBA" id="ARBA00023010"/>
    </source>
</evidence>
<evidence type="ECO:0000256" key="7">
    <source>
        <dbReference type="ARBA" id="ARBA00022927"/>
    </source>
</evidence>
<keyword evidence="12" id="KW-0675">Receptor</keyword>